<evidence type="ECO:0000256" key="6">
    <source>
        <dbReference type="ARBA" id="ARBA00047942"/>
    </source>
</evidence>
<dbReference type="GO" id="GO:0006298">
    <property type="term" value="P:mismatch repair"/>
    <property type="evidence" value="ECO:0007669"/>
    <property type="project" value="TreeGrafter"/>
</dbReference>
<organism evidence="7">
    <name type="scientific">Pseudomonas fluorescens (strain Q2-87)</name>
    <dbReference type="NCBI Taxonomy" id="1038922"/>
    <lineage>
        <taxon>Bacteria</taxon>
        <taxon>Pseudomonadati</taxon>
        <taxon>Pseudomonadota</taxon>
        <taxon>Gammaproteobacteria</taxon>
        <taxon>Pseudomonadales</taxon>
        <taxon>Pseudomonadaceae</taxon>
        <taxon>Pseudomonas</taxon>
    </lineage>
</organism>
<name>J2EPH0_PSEFQ</name>
<dbReference type="InterPro" id="IPR023095">
    <property type="entry name" value="Ade_MeTrfase_dom_2"/>
</dbReference>
<dbReference type="PIRSF" id="PIRSF000398">
    <property type="entry name" value="M_m6A_EcoRV"/>
    <property type="match status" value="1"/>
</dbReference>
<sequence>MISDFLENSQMLTPLRYPGGKAKLGAWLAHLLRNNNIQDGSYIEAYAGGAGAAIYLLSNKYVKNIFINDIDPAIYSFWNSITNDSRSFIKLLFETEVTIDEREKQREIYFNPLKHTELELGFATFFLNRTNRSGIIKGGVIGGKNQDGNYKIDARYAKENLAKRILDISEMRSKITISSDDAIKFMNKVPHNANSLINLDPPYYKKADQLYSSFYTHDDHVRIAQLVHSIKTPIIVTYDNCEEIQEIYEDHNTLTFNIIYSSHLERPAAKELLIYKNINIDPLPFTSKQISPIKEPSTKQLSLSS</sequence>
<dbReference type="GO" id="GO:1904047">
    <property type="term" value="F:S-adenosyl-L-methionine binding"/>
    <property type="evidence" value="ECO:0007669"/>
    <property type="project" value="TreeGrafter"/>
</dbReference>
<keyword evidence="4 7" id="KW-0808">Transferase</keyword>
<dbReference type="AlphaFoldDB" id="J2EPH0"/>
<dbReference type="Gene3D" id="1.10.1020.10">
    <property type="entry name" value="Adenine-specific Methyltransferase, Domain 2"/>
    <property type="match status" value="1"/>
</dbReference>
<accession>J2EPH0</accession>
<evidence type="ECO:0000256" key="1">
    <source>
        <dbReference type="ARBA" id="ARBA00006594"/>
    </source>
</evidence>
<dbReference type="SUPFAM" id="SSF53335">
    <property type="entry name" value="S-adenosyl-L-methionine-dependent methyltransferases"/>
    <property type="match status" value="1"/>
</dbReference>
<dbReference type="Proteomes" id="UP000007289">
    <property type="component" value="Chromosome"/>
</dbReference>
<evidence type="ECO:0000256" key="3">
    <source>
        <dbReference type="ARBA" id="ARBA00022603"/>
    </source>
</evidence>
<evidence type="ECO:0000256" key="5">
    <source>
        <dbReference type="ARBA" id="ARBA00022691"/>
    </source>
</evidence>
<evidence type="ECO:0000256" key="2">
    <source>
        <dbReference type="ARBA" id="ARBA00011900"/>
    </source>
</evidence>
<dbReference type="EMBL" id="AGBM01000001">
    <property type="protein sequence ID" value="EJL05535.1"/>
    <property type="molecule type" value="Genomic_DNA"/>
</dbReference>
<dbReference type="GO" id="GO:0009307">
    <property type="term" value="P:DNA restriction-modification system"/>
    <property type="evidence" value="ECO:0007669"/>
    <property type="project" value="InterPro"/>
</dbReference>
<dbReference type="HOGENOM" id="CLU_063430_4_0_6"/>
<keyword evidence="3 7" id="KW-0489">Methyltransferase</keyword>
<dbReference type="InterPro" id="IPR012327">
    <property type="entry name" value="MeTrfase_D12"/>
</dbReference>
<dbReference type="Pfam" id="PF02086">
    <property type="entry name" value="MethyltransfD12"/>
    <property type="match status" value="1"/>
</dbReference>
<keyword evidence="5" id="KW-0949">S-adenosyl-L-methionine</keyword>
<evidence type="ECO:0000256" key="4">
    <source>
        <dbReference type="ARBA" id="ARBA00022679"/>
    </source>
</evidence>
<dbReference type="EC" id="2.1.1.72" evidence="2"/>
<dbReference type="GO" id="GO:0043565">
    <property type="term" value="F:sequence-specific DNA binding"/>
    <property type="evidence" value="ECO:0007669"/>
    <property type="project" value="TreeGrafter"/>
</dbReference>
<dbReference type="GO" id="GO:0009007">
    <property type="term" value="F:site-specific DNA-methyltransferase (adenine-specific) activity"/>
    <property type="evidence" value="ECO:0007669"/>
    <property type="project" value="UniProtKB-EC"/>
</dbReference>
<dbReference type="PRINTS" id="PR00505">
    <property type="entry name" value="D12N6MTFRASE"/>
</dbReference>
<proteinExistence type="inferred from homology"/>
<dbReference type="eggNOG" id="COG0338">
    <property type="taxonomic scope" value="Bacteria"/>
</dbReference>
<dbReference type="PANTHER" id="PTHR30481:SF2">
    <property type="entry name" value="SITE-SPECIFIC DNA-METHYLTRANSFERASE (ADENINE-SPECIFIC)"/>
    <property type="match status" value="1"/>
</dbReference>
<dbReference type="PANTHER" id="PTHR30481">
    <property type="entry name" value="DNA ADENINE METHYLASE"/>
    <property type="match status" value="1"/>
</dbReference>
<reference evidence="7" key="1">
    <citation type="journal article" date="2012" name="PLoS Genet.">
        <title>Comparative Genomics of Plant-Associated Pseudomonas spp.: Insights into Diversity and Inheritance of Traits Involved in Multitrophic Interactions.</title>
        <authorList>
            <person name="Loper J.E."/>
            <person name="Hassan K.A."/>
            <person name="Mavrodi D.V."/>
            <person name="Davis E.W.II."/>
            <person name="Lim C.K."/>
            <person name="Shaffer B.T."/>
            <person name="Elbourne L.D."/>
            <person name="Stockwell V.O."/>
            <person name="Hartney S.L."/>
            <person name="Breakwell K."/>
            <person name="Henkels M.D."/>
            <person name="Tetu S.G."/>
            <person name="Rangel L.I."/>
            <person name="Kidarsa T.A."/>
            <person name="Wilson N.L."/>
            <person name="van de Mortel J.E."/>
            <person name="Song C."/>
            <person name="Blumhagen R."/>
            <person name="Radune D."/>
            <person name="Hostetler J.B."/>
            <person name="Brinkac L.M."/>
            <person name="Durkin A.S."/>
            <person name="Kluepfel D.A."/>
            <person name="Wechter W.P."/>
            <person name="Anderson A.J."/>
            <person name="Kim Y.C."/>
            <person name="Pierson L.S.III."/>
            <person name="Pierson E.A."/>
            <person name="Lindow S.E."/>
            <person name="Kobayashi D.Y."/>
            <person name="Raaijmakers J.M."/>
            <person name="Weller D.M."/>
            <person name="Thomashow L.S."/>
            <person name="Allen A.E."/>
            <person name="Paulsen I.T."/>
        </authorList>
    </citation>
    <scope>NUCLEOTIDE SEQUENCE [LARGE SCALE GENOMIC DNA]</scope>
    <source>
        <strain evidence="7">Q2-87</strain>
    </source>
</reference>
<dbReference type="GO" id="GO:0032259">
    <property type="term" value="P:methylation"/>
    <property type="evidence" value="ECO:0007669"/>
    <property type="project" value="UniProtKB-KW"/>
</dbReference>
<dbReference type="Gene3D" id="3.40.50.150">
    <property type="entry name" value="Vaccinia Virus protein VP39"/>
    <property type="match status" value="1"/>
</dbReference>
<comment type="caution">
    <text evidence="7">The sequence shown here is derived from an EMBL/GenBank/DDBJ whole genome shotgun (WGS) entry which is preliminary data.</text>
</comment>
<gene>
    <name evidence="7" type="ORF">PflQ2_3549</name>
</gene>
<comment type="similarity">
    <text evidence="1">Belongs to the N(4)/N(6)-methyltransferase family.</text>
</comment>
<protein>
    <recommendedName>
        <fullName evidence="2">site-specific DNA-methyltransferase (adenine-specific)</fullName>
        <ecNumber evidence="2">2.1.1.72</ecNumber>
    </recommendedName>
</protein>
<dbReference type="InterPro" id="IPR029063">
    <property type="entry name" value="SAM-dependent_MTases_sf"/>
</dbReference>
<evidence type="ECO:0000313" key="7">
    <source>
        <dbReference type="EMBL" id="EJL05535.1"/>
    </source>
</evidence>
<dbReference type="InterPro" id="IPR012263">
    <property type="entry name" value="M_m6A_EcoRV"/>
</dbReference>
<comment type="catalytic activity">
    <reaction evidence="6">
        <text>a 2'-deoxyadenosine in DNA + S-adenosyl-L-methionine = an N(6)-methyl-2'-deoxyadenosine in DNA + S-adenosyl-L-homocysteine + H(+)</text>
        <dbReference type="Rhea" id="RHEA:15197"/>
        <dbReference type="Rhea" id="RHEA-COMP:12418"/>
        <dbReference type="Rhea" id="RHEA-COMP:12419"/>
        <dbReference type="ChEBI" id="CHEBI:15378"/>
        <dbReference type="ChEBI" id="CHEBI:57856"/>
        <dbReference type="ChEBI" id="CHEBI:59789"/>
        <dbReference type="ChEBI" id="CHEBI:90615"/>
        <dbReference type="ChEBI" id="CHEBI:90616"/>
        <dbReference type="EC" id="2.1.1.72"/>
    </reaction>
</comment>